<proteinExistence type="predicted"/>
<name>A0AC35FAP3_9BILA</name>
<evidence type="ECO:0000313" key="2">
    <source>
        <dbReference type="WBParaSite" id="PS1159_v2.g15549.t1"/>
    </source>
</evidence>
<sequence length="223" mass="25365">MIVYKKDSIRNMLTLNRTHMLAIYGCTLLFVHISSNGFRTNVPLVYTIPLIALCAMGFCTRMQWNKQVATIGSFLSLAIGVFHWTLSPKHLIYRAIPFCVSHLKFWTPLGVGLFLYSAGLIYFCVGDLFRSLPLLVISVAADLFTISLSLFAAGSLWKNGVKGNRIHEAKMAAFLRFFGLFVELICGSALILNHFVHHNNFHQYMIYYYVAQFLLFVSNEQTF</sequence>
<dbReference type="Proteomes" id="UP000887580">
    <property type="component" value="Unplaced"/>
</dbReference>
<protein>
    <submittedName>
        <fullName evidence="2">Uncharacterized protein</fullName>
    </submittedName>
</protein>
<reference evidence="2" key="1">
    <citation type="submission" date="2022-11" db="UniProtKB">
        <authorList>
            <consortium name="WormBaseParasite"/>
        </authorList>
    </citation>
    <scope>IDENTIFICATION</scope>
</reference>
<dbReference type="WBParaSite" id="PS1159_v2.g15549.t1">
    <property type="protein sequence ID" value="PS1159_v2.g15549.t1"/>
    <property type="gene ID" value="PS1159_v2.g15549"/>
</dbReference>
<organism evidence="1 2">
    <name type="scientific">Panagrolaimus sp. PS1159</name>
    <dbReference type="NCBI Taxonomy" id="55785"/>
    <lineage>
        <taxon>Eukaryota</taxon>
        <taxon>Metazoa</taxon>
        <taxon>Ecdysozoa</taxon>
        <taxon>Nematoda</taxon>
        <taxon>Chromadorea</taxon>
        <taxon>Rhabditida</taxon>
        <taxon>Tylenchina</taxon>
        <taxon>Panagrolaimomorpha</taxon>
        <taxon>Panagrolaimoidea</taxon>
        <taxon>Panagrolaimidae</taxon>
        <taxon>Panagrolaimus</taxon>
    </lineage>
</organism>
<accession>A0AC35FAP3</accession>
<evidence type="ECO:0000313" key="1">
    <source>
        <dbReference type="Proteomes" id="UP000887580"/>
    </source>
</evidence>